<dbReference type="Pfam" id="PF23572">
    <property type="entry name" value="GH3_C"/>
    <property type="match status" value="1"/>
</dbReference>
<dbReference type="InterPro" id="IPR004993">
    <property type="entry name" value="GH3"/>
</dbReference>
<organism evidence="3 4">
    <name type="scientific">Algoriphagus halophilus</name>
    <dbReference type="NCBI Taxonomy" id="226505"/>
    <lineage>
        <taxon>Bacteria</taxon>
        <taxon>Pseudomonadati</taxon>
        <taxon>Bacteroidota</taxon>
        <taxon>Cytophagia</taxon>
        <taxon>Cytophagales</taxon>
        <taxon>Cyclobacteriaceae</taxon>
        <taxon>Algoriphagus</taxon>
    </lineage>
</organism>
<feature type="domain" description="GH3 C-terminal" evidence="2">
    <location>
        <begin position="382"/>
        <end position="496"/>
    </location>
</feature>
<evidence type="ECO:0000259" key="2">
    <source>
        <dbReference type="Pfam" id="PF23572"/>
    </source>
</evidence>
<dbReference type="OrthoDB" id="5678283at2"/>
<accession>A0A1N6FUF0</accession>
<gene>
    <name evidence="3" type="ORF">SAMN05444394_2736</name>
</gene>
<dbReference type="STRING" id="226505.SAMN05444394_2736"/>
<dbReference type="AlphaFoldDB" id="A0A1N6FUF0"/>
<dbReference type="GO" id="GO:0016881">
    <property type="term" value="F:acid-amino acid ligase activity"/>
    <property type="evidence" value="ECO:0007669"/>
    <property type="project" value="TreeGrafter"/>
</dbReference>
<evidence type="ECO:0000313" key="3">
    <source>
        <dbReference type="EMBL" id="SIN98904.1"/>
    </source>
</evidence>
<dbReference type="Pfam" id="PF23571">
    <property type="entry name" value="GH3_M"/>
    <property type="match status" value="1"/>
</dbReference>
<name>A0A1N6FUF0_9BACT</name>
<dbReference type="GO" id="GO:0005737">
    <property type="term" value="C:cytoplasm"/>
    <property type="evidence" value="ECO:0007669"/>
    <property type="project" value="TreeGrafter"/>
</dbReference>
<proteinExistence type="predicted"/>
<dbReference type="PANTHER" id="PTHR31901">
    <property type="entry name" value="GH3 DOMAIN-CONTAINING PROTEIN"/>
    <property type="match status" value="1"/>
</dbReference>
<dbReference type="EMBL" id="FSRC01000002">
    <property type="protein sequence ID" value="SIN98904.1"/>
    <property type="molecule type" value="Genomic_DNA"/>
</dbReference>
<reference evidence="4" key="1">
    <citation type="submission" date="2016-11" db="EMBL/GenBank/DDBJ databases">
        <authorList>
            <person name="Varghese N."/>
            <person name="Submissions S."/>
        </authorList>
    </citation>
    <scope>NUCLEOTIDE SEQUENCE [LARGE SCALE GENOMIC DNA]</scope>
    <source>
        <strain evidence="4">DSM 15292</strain>
    </source>
</reference>
<evidence type="ECO:0000313" key="4">
    <source>
        <dbReference type="Proteomes" id="UP000185221"/>
    </source>
</evidence>
<sequence>MEVLNSFMTWIFKNRIGQIENFKKNPIQVQDTTFFELIEAGKNTEFGKEFGFAKIKHYDDFARQVPILDYEGIKPYIDKTMRGTQNVLWNTTIEWFAKSSGTTSSRSKYIPVTTESLEDCHYSGGKDMVSLYIANNPDSRLFAGKSLTIGGTLEKNPLNPQGSARAGDISAVIMQNLPIWAQFVRTPSLETALMSEWEAKIEKMARETMNEDVTCIAGVPTWTVVLMQRILEIKKAKNILEVWPNLEVFFHGAVAFGPYRSLFKELIPSEKMRYVETYNASEGFFGIQDKPNSEELLLLLDYGIFYEFIPMEDWEKEDPNVVPLAGVEIGKNYALVISTNGGLWRYKIGDTVKFTSTKPYRFKISGRTKHFINAFGEEVIVENAEKAIQYAAEHTGATISNFTAAPVYFDTSGSKGAHEWLIEFHKEPIDQDQFNLLLDQHLREVNSDYDAKRHKDLALVAPIIHTAPHGIFEMWLGKKGKLGGQHKIPRLSNSREYLDEILNLKEEIKIPKQ</sequence>
<protein>
    <submittedName>
        <fullName evidence="3">GH3 auxin-responsive promoter</fullName>
    </submittedName>
</protein>
<dbReference type="RefSeq" id="WP_074225543.1">
    <property type="nucleotide sequence ID" value="NZ_FSRC01000002.1"/>
</dbReference>
<dbReference type="Pfam" id="PF03321">
    <property type="entry name" value="GH3"/>
    <property type="match status" value="1"/>
</dbReference>
<dbReference type="InterPro" id="IPR055378">
    <property type="entry name" value="GH3_C"/>
</dbReference>
<feature type="domain" description="GH3 middle" evidence="1">
    <location>
        <begin position="298"/>
        <end position="367"/>
    </location>
</feature>
<dbReference type="InterPro" id="IPR055377">
    <property type="entry name" value="GH3_M"/>
</dbReference>
<keyword evidence="4" id="KW-1185">Reference proteome</keyword>
<dbReference type="PANTHER" id="PTHR31901:SF9">
    <property type="entry name" value="GH3 DOMAIN-CONTAINING PROTEIN"/>
    <property type="match status" value="1"/>
</dbReference>
<dbReference type="Proteomes" id="UP000185221">
    <property type="component" value="Unassembled WGS sequence"/>
</dbReference>
<evidence type="ECO:0000259" key="1">
    <source>
        <dbReference type="Pfam" id="PF23571"/>
    </source>
</evidence>